<dbReference type="Gene3D" id="3.40.50.2300">
    <property type="match status" value="1"/>
</dbReference>
<dbReference type="SUPFAM" id="SSF52172">
    <property type="entry name" value="CheY-like"/>
    <property type="match status" value="1"/>
</dbReference>
<dbReference type="PROSITE" id="PS50110">
    <property type="entry name" value="RESPONSE_REGULATORY"/>
    <property type="match status" value="1"/>
</dbReference>
<keyword evidence="1" id="KW-0597">Phosphoprotein</keyword>
<protein>
    <submittedName>
        <fullName evidence="3">Transcriptional regulatory protein tcrA</fullName>
    </submittedName>
</protein>
<organism evidence="3 4">
    <name type="scientific">Sphingobacterium mizutaii</name>
    <dbReference type="NCBI Taxonomy" id="1010"/>
    <lineage>
        <taxon>Bacteria</taxon>
        <taxon>Pseudomonadati</taxon>
        <taxon>Bacteroidota</taxon>
        <taxon>Sphingobacteriia</taxon>
        <taxon>Sphingobacteriales</taxon>
        <taxon>Sphingobacteriaceae</taxon>
        <taxon>Sphingobacterium</taxon>
    </lineage>
</organism>
<proteinExistence type="predicted"/>
<evidence type="ECO:0000313" key="4">
    <source>
        <dbReference type="Proteomes" id="UP000215355"/>
    </source>
</evidence>
<dbReference type="InterPro" id="IPR011006">
    <property type="entry name" value="CheY-like_superfamily"/>
</dbReference>
<accession>A0AAJ5C057</accession>
<dbReference type="PANTHER" id="PTHR44520">
    <property type="entry name" value="RESPONSE REGULATOR RCP1-RELATED"/>
    <property type="match status" value="1"/>
</dbReference>
<dbReference type="CDD" id="cd17546">
    <property type="entry name" value="REC_hyHK_CKI1_RcsC-like"/>
    <property type="match status" value="1"/>
</dbReference>
<feature type="modified residue" description="4-aspartylphosphate" evidence="1">
    <location>
        <position position="68"/>
    </location>
</feature>
<evidence type="ECO:0000313" key="3">
    <source>
        <dbReference type="EMBL" id="SNV48969.1"/>
    </source>
</evidence>
<evidence type="ECO:0000259" key="2">
    <source>
        <dbReference type="PROSITE" id="PS50110"/>
    </source>
</evidence>
<dbReference type="KEGG" id="smiz:4412673_01655"/>
<gene>
    <name evidence="3" type="primary">tcrA_1</name>
    <name evidence="3" type="ORF">SAMEA4412673_01655</name>
</gene>
<evidence type="ECO:0000256" key="1">
    <source>
        <dbReference type="PROSITE-ProRule" id="PRU00169"/>
    </source>
</evidence>
<dbReference type="Proteomes" id="UP000215355">
    <property type="component" value="Chromosome 1"/>
</dbReference>
<sequence>MIEKSKKERKMFRIILVDDDKISSFLLEKMLEYLKMGNVFEKFLNGSEFLNWLDLQQDHDHSYLVFLDIMMPIMDGWEVMEGLKRHRLCKRVSVIMVSSSLSPSDRKMAMENGMVLEYLTKPVRLNELERLRTFLG</sequence>
<dbReference type="GO" id="GO:0000160">
    <property type="term" value="P:phosphorelay signal transduction system"/>
    <property type="evidence" value="ECO:0007669"/>
    <property type="project" value="InterPro"/>
</dbReference>
<reference evidence="3 4" key="1">
    <citation type="submission" date="2017-06" db="EMBL/GenBank/DDBJ databases">
        <authorList>
            <consortium name="Pathogen Informatics"/>
        </authorList>
    </citation>
    <scope>NUCLEOTIDE SEQUENCE [LARGE SCALE GENOMIC DNA]</scope>
    <source>
        <strain evidence="3 4">NCTC12149</strain>
    </source>
</reference>
<dbReference type="InterPro" id="IPR052893">
    <property type="entry name" value="TCS_response_regulator"/>
</dbReference>
<dbReference type="Pfam" id="PF00072">
    <property type="entry name" value="Response_reg"/>
    <property type="match status" value="1"/>
</dbReference>
<dbReference type="PANTHER" id="PTHR44520:SF2">
    <property type="entry name" value="RESPONSE REGULATOR RCP1"/>
    <property type="match status" value="1"/>
</dbReference>
<dbReference type="SMART" id="SM00448">
    <property type="entry name" value="REC"/>
    <property type="match status" value="1"/>
</dbReference>
<dbReference type="InterPro" id="IPR001789">
    <property type="entry name" value="Sig_transdc_resp-reg_receiver"/>
</dbReference>
<dbReference type="AlphaFoldDB" id="A0AAJ5C057"/>
<name>A0AAJ5C057_9SPHI</name>
<dbReference type="EMBL" id="LT906468">
    <property type="protein sequence ID" value="SNV48969.1"/>
    <property type="molecule type" value="Genomic_DNA"/>
</dbReference>
<feature type="domain" description="Response regulatory" evidence="2">
    <location>
        <begin position="13"/>
        <end position="136"/>
    </location>
</feature>